<sequence>MKKIFVKNIGNYERFRTGISAVEGRGAIEASMMLLTSPAGYGKSQTVDYWAVRNSAAYLRAKVEWTPHYFMTELAETLKIDSRGRAKDVFARIAGVLGSQQIPLVIDEVEHCMRDNAQVLEAVRDLSDLTEVMVILVGMEQVQNKISRHAQISSRIAKVVEFGPASYDDVGEFCRSLAEVEIAPDLVSEIHRQSAGRVREILNAIATVERAAKRNGAAKAALADMAGQTLIHDWQTRRPRVIKSAGAR</sequence>
<dbReference type="Gene3D" id="3.40.50.300">
    <property type="entry name" value="P-loop containing nucleotide triphosphate hydrolases"/>
    <property type="match status" value="1"/>
</dbReference>
<dbReference type="PANTHER" id="PTHR35894">
    <property type="entry name" value="GENERAL SECRETION PATHWAY PROTEIN A-RELATED"/>
    <property type="match status" value="1"/>
</dbReference>
<evidence type="ECO:0000313" key="3">
    <source>
        <dbReference type="Proteomes" id="UP000502260"/>
    </source>
</evidence>
<name>A0A6F8VAU3_9PROT</name>
<dbReference type="GO" id="GO:0016887">
    <property type="term" value="F:ATP hydrolysis activity"/>
    <property type="evidence" value="ECO:0007669"/>
    <property type="project" value="InterPro"/>
</dbReference>
<keyword evidence="3" id="KW-1185">Reference proteome</keyword>
<dbReference type="AlphaFoldDB" id="A0A6F8VAU3"/>
<dbReference type="RefSeq" id="WP_173062176.1">
    <property type="nucleotide sequence ID" value="NZ_AP022853.1"/>
</dbReference>
<protein>
    <submittedName>
        <fullName evidence="2">Transposase</fullName>
    </submittedName>
</protein>
<dbReference type="EMBL" id="AP022853">
    <property type="protein sequence ID" value="BCB26450.1"/>
    <property type="molecule type" value="Genomic_DNA"/>
</dbReference>
<dbReference type="SUPFAM" id="SSF52540">
    <property type="entry name" value="P-loop containing nucleoside triphosphate hydrolases"/>
    <property type="match status" value="1"/>
</dbReference>
<feature type="domain" description="ORC1/DEAH AAA+ ATPase" evidence="1">
    <location>
        <begin position="30"/>
        <end position="144"/>
    </location>
</feature>
<gene>
    <name evidence="2" type="primary">tnpA</name>
    <name evidence="2" type="ORF">SKTS_13360</name>
</gene>
<dbReference type="PANTHER" id="PTHR35894:SF5">
    <property type="entry name" value="MU-LIKE PROPHAGE FLUMU DNA TRANSPOSITION PROTEIN B"/>
    <property type="match status" value="1"/>
</dbReference>
<dbReference type="InterPro" id="IPR027417">
    <property type="entry name" value="P-loop_NTPase"/>
</dbReference>
<dbReference type="InterPro" id="IPR052026">
    <property type="entry name" value="ExeA_AAA_ATPase_DNA-bind"/>
</dbReference>
<organism evidence="2 3">
    <name type="scientific">Sulfurimicrobium lacus</name>
    <dbReference type="NCBI Taxonomy" id="2715678"/>
    <lineage>
        <taxon>Bacteria</taxon>
        <taxon>Pseudomonadati</taxon>
        <taxon>Pseudomonadota</taxon>
        <taxon>Betaproteobacteria</taxon>
        <taxon>Nitrosomonadales</taxon>
        <taxon>Sulfuricellaceae</taxon>
        <taxon>Sulfurimicrobium</taxon>
    </lineage>
</organism>
<evidence type="ECO:0000259" key="1">
    <source>
        <dbReference type="Pfam" id="PF13401"/>
    </source>
</evidence>
<dbReference type="KEGG" id="slac:SKTS_13360"/>
<proteinExistence type="predicted"/>
<accession>A0A6F8VAU3</accession>
<evidence type="ECO:0000313" key="2">
    <source>
        <dbReference type="EMBL" id="BCB26450.1"/>
    </source>
</evidence>
<dbReference type="Pfam" id="PF13401">
    <property type="entry name" value="AAA_22"/>
    <property type="match status" value="1"/>
</dbReference>
<reference evidence="3" key="1">
    <citation type="submission" date="2020-03" db="EMBL/GenBank/DDBJ databases">
        <title>Complete genome sequence of sulfur-oxidizing bacterium skT11.</title>
        <authorList>
            <person name="Kanda M."/>
            <person name="Kojima H."/>
            <person name="Fukui M."/>
        </authorList>
    </citation>
    <scope>NUCLEOTIDE SEQUENCE [LARGE SCALE GENOMIC DNA]</scope>
    <source>
        <strain evidence="3">skT11</strain>
    </source>
</reference>
<dbReference type="InterPro" id="IPR049945">
    <property type="entry name" value="AAA_22"/>
</dbReference>
<dbReference type="Proteomes" id="UP000502260">
    <property type="component" value="Chromosome"/>
</dbReference>